<accession>A0A2S0MAS1</accession>
<dbReference type="Pfam" id="PF10994">
    <property type="entry name" value="DUF2817"/>
    <property type="match status" value="1"/>
</dbReference>
<dbReference type="CDD" id="cd06233">
    <property type="entry name" value="M14-like"/>
    <property type="match status" value="1"/>
</dbReference>
<dbReference type="InterPro" id="IPR021259">
    <property type="entry name" value="DUF2817"/>
</dbReference>
<dbReference type="SUPFAM" id="SSF53187">
    <property type="entry name" value="Zn-dependent exopeptidases"/>
    <property type="match status" value="1"/>
</dbReference>
<dbReference type="Proteomes" id="UP000239709">
    <property type="component" value="Chromosome"/>
</dbReference>
<dbReference type="RefSeq" id="WP_106701221.1">
    <property type="nucleotide sequence ID" value="NZ_CP027666.1"/>
</dbReference>
<evidence type="ECO:0000313" key="1">
    <source>
        <dbReference type="EMBL" id="AVO32979.1"/>
    </source>
</evidence>
<keyword evidence="2" id="KW-1185">Reference proteome</keyword>
<protein>
    <submittedName>
        <fullName evidence="1">DUF2817 domain-containing protein</fullName>
    </submittedName>
</protein>
<name>A0A2S0MAS1_9BURK</name>
<dbReference type="Gene3D" id="3.40.630.10">
    <property type="entry name" value="Zn peptidases"/>
    <property type="match status" value="1"/>
</dbReference>
<gene>
    <name evidence="1" type="ORF">C6570_00930</name>
</gene>
<dbReference type="AlphaFoldDB" id="A0A2S0MAS1"/>
<dbReference type="OrthoDB" id="4014363at2"/>
<sequence>MIAIPEAFSTSYAKARVKFLEAGAIAGLQLASFKHPLPGRDGEQLATDVALEGDPASPRLLIVSSACHGVEGFCGSGVQVFALHDAEWRAKARDAGVAVLYIHALNPYGFSHVRRVTQENVDLNRNFHDFSAPMPVNEGYRRVHPLLFPPTWPPDAANQAAIQDFVARHGLAAWQAAITGGQYEYPDGLFYGGTAPTWSNQTVRAILREYAGHASHVAWIDLHTGLGPNGVGERIYAGAQDDAAVARARRWWGQQVTSIYDGTSTSALLTGLMWTAIYDAAPQAEYTGIAMEYGTQPVMDVLQALRADQWLALHPEAPPELAAQIKAQVLAAFYTDTDAWKGQIISQARQAMFEAVDGLSGRAGAA</sequence>
<evidence type="ECO:0000313" key="2">
    <source>
        <dbReference type="Proteomes" id="UP000239709"/>
    </source>
</evidence>
<dbReference type="KEGG" id="otk:C6570_00930"/>
<reference evidence="1 2" key="1">
    <citation type="submission" date="2018-03" db="EMBL/GenBank/DDBJ databases">
        <title>Genome sequencing of Ottowia sp.</title>
        <authorList>
            <person name="Kim S.-J."/>
            <person name="Heo J."/>
            <person name="Kwon S.-W."/>
        </authorList>
    </citation>
    <scope>NUCLEOTIDE SEQUENCE [LARGE SCALE GENOMIC DNA]</scope>
    <source>
        <strain evidence="1 2">KADR8-3</strain>
    </source>
</reference>
<proteinExistence type="predicted"/>
<organism evidence="1 2">
    <name type="scientific">Ottowia oryzae</name>
    <dbReference type="NCBI Taxonomy" id="2109914"/>
    <lineage>
        <taxon>Bacteria</taxon>
        <taxon>Pseudomonadati</taxon>
        <taxon>Pseudomonadota</taxon>
        <taxon>Betaproteobacteria</taxon>
        <taxon>Burkholderiales</taxon>
        <taxon>Comamonadaceae</taxon>
        <taxon>Ottowia</taxon>
    </lineage>
</organism>
<dbReference type="EMBL" id="CP027666">
    <property type="protein sequence ID" value="AVO32979.1"/>
    <property type="molecule type" value="Genomic_DNA"/>
</dbReference>